<dbReference type="Proteomes" id="UP000320496">
    <property type="component" value="Chromosome"/>
</dbReference>
<dbReference type="RefSeq" id="WP_145369612.1">
    <property type="nucleotide sequence ID" value="NZ_CP036275.1"/>
</dbReference>
<proteinExistence type="predicted"/>
<dbReference type="AlphaFoldDB" id="A0A517Z756"/>
<evidence type="ECO:0000313" key="2">
    <source>
        <dbReference type="Proteomes" id="UP000320496"/>
    </source>
</evidence>
<dbReference type="EMBL" id="CP036275">
    <property type="protein sequence ID" value="QDU38317.1"/>
    <property type="molecule type" value="Genomic_DNA"/>
</dbReference>
<accession>A0A517Z756</accession>
<sequence length="291" mass="30685">MTLKPSIMPGRVPFPKLSVLYAVGLLAMLVIGTVPGLAAGPDAPSSEATGERVLPPQPTAVVLSMTILPPDGGADVSAPPWMEVFADGRVIVRGEHPGDPTTRGHLTRAQLQSLVSEVVGEQQLLSCDTLLLQEQLQLAGARRGISANVEGASTTVLQIVTRDRTHEITCQAVPLLERRFPEVDAMQRLAHCRRRMLNLAAIVRAGGETAAVQLCDAVNRQLASDWPDIDPVTPEDLQVVRFGPGGSRMCQFLVPGQIGVAGETGMVSVAAIRSPGSPLRVSVLPGSVPGE</sequence>
<reference evidence="1 2" key="1">
    <citation type="submission" date="2019-02" db="EMBL/GenBank/DDBJ databases">
        <title>Deep-cultivation of Planctomycetes and their phenomic and genomic characterization uncovers novel biology.</title>
        <authorList>
            <person name="Wiegand S."/>
            <person name="Jogler M."/>
            <person name="Boedeker C."/>
            <person name="Pinto D."/>
            <person name="Vollmers J."/>
            <person name="Rivas-Marin E."/>
            <person name="Kohn T."/>
            <person name="Peeters S.H."/>
            <person name="Heuer A."/>
            <person name="Rast P."/>
            <person name="Oberbeckmann S."/>
            <person name="Bunk B."/>
            <person name="Jeske O."/>
            <person name="Meyerdierks A."/>
            <person name="Storesund J.E."/>
            <person name="Kallscheuer N."/>
            <person name="Luecker S."/>
            <person name="Lage O.M."/>
            <person name="Pohl T."/>
            <person name="Merkel B.J."/>
            <person name="Hornburger P."/>
            <person name="Mueller R.-W."/>
            <person name="Bruemmer F."/>
            <person name="Labrenz M."/>
            <person name="Spormann A.M."/>
            <person name="Op den Camp H."/>
            <person name="Overmann J."/>
            <person name="Amann R."/>
            <person name="Jetten M.S.M."/>
            <person name="Mascher T."/>
            <person name="Medema M.H."/>
            <person name="Devos D.P."/>
            <person name="Kaster A.-K."/>
            <person name="Ovreas L."/>
            <person name="Rohde M."/>
            <person name="Galperin M.Y."/>
            <person name="Jogler C."/>
        </authorList>
    </citation>
    <scope>NUCLEOTIDE SEQUENCE [LARGE SCALE GENOMIC DNA]</scope>
    <source>
        <strain evidence="1 2">Mal4</strain>
    </source>
</reference>
<name>A0A517Z756_9PLAN</name>
<dbReference type="KEGG" id="mri:Mal4_26440"/>
<keyword evidence="2" id="KW-1185">Reference proteome</keyword>
<evidence type="ECO:0000313" key="1">
    <source>
        <dbReference type="EMBL" id="QDU38317.1"/>
    </source>
</evidence>
<gene>
    <name evidence="1" type="ORF">Mal4_26440</name>
</gene>
<organism evidence="1 2">
    <name type="scientific">Maioricimonas rarisocia</name>
    <dbReference type="NCBI Taxonomy" id="2528026"/>
    <lineage>
        <taxon>Bacteria</taxon>
        <taxon>Pseudomonadati</taxon>
        <taxon>Planctomycetota</taxon>
        <taxon>Planctomycetia</taxon>
        <taxon>Planctomycetales</taxon>
        <taxon>Planctomycetaceae</taxon>
        <taxon>Maioricimonas</taxon>
    </lineage>
</organism>
<protein>
    <submittedName>
        <fullName evidence="1">Uncharacterized protein</fullName>
    </submittedName>
</protein>
<dbReference type="OrthoDB" id="9967909at2"/>